<evidence type="ECO:0000313" key="3">
    <source>
        <dbReference type="EMBL" id="ELZ29007.1"/>
    </source>
</evidence>
<comment type="caution">
    <text evidence="3">The sequence shown here is derived from an EMBL/GenBank/DDBJ whole genome shotgun (WGS) entry which is preliminary data.</text>
</comment>
<organism evidence="3 4">
    <name type="scientific">Halogeometricum pallidum JCM 14848</name>
    <dbReference type="NCBI Taxonomy" id="1227487"/>
    <lineage>
        <taxon>Archaea</taxon>
        <taxon>Methanobacteriati</taxon>
        <taxon>Methanobacteriota</taxon>
        <taxon>Stenosarchaea group</taxon>
        <taxon>Halobacteria</taxon>
        <taxon>Halobacteriales</taxon>
        <taxon>Haloferacaceae</taxon>
        <taxon>Halogeometricum</taxon>
    </lineage>
</organism>
<sequence>MEDIEYSFQERSSGAGDSEFVHYFGTVVLQNKGVEKGQTETFSSYNVIDGQQRITTVSVLMGCLYEELQNIAQRDMNEDHQVPPDRLAQDCRDDFICKHGTIRLSLDSINNETFENLVVHNDSTNTVPGENIAQRRLIEAKETIRKWLDEKKEGYREDNLDADEYYHFLKELGRTIRNSLEVTTYVIEDETEAGRLFEVVNDRGKDLTTLDRIKSYLVYCSSRHDDSDLSNKVYRKMGEVIRNITEHGGSDEDLEVFVNNHWMVFTGEVNRFRGKEYNEIHRRIKYLEKHAQRNLSQDSMRAWIEAYLASITACSEAYAKIENPNLIRGDIEYAQSIKSSLDAINQMPVSTNFYPILMASLCRFGISEEFDLITNLCEKFSFRVYNVADRRADAAGNPLRRNAYWIEWAGKNEQASEVFSGEETPIWYDNIDEALSEACKMFETQMGKHCTDSYFRDCLTRDDIFDGATENDGWTGVRNREAVRYLLYKYEKHLRKEGVHSTITQIPSFSQWKQEGITIEHIYPQTPEDDNDEGLDGVVHSLGNLILLGPKDNSGAGNLSYHEKYESIYTGSDMRMIEELPTPDEGWGVEQIRERRDKIVKFALEEWGNLSSAYVHVSSVPDNMDQDDIAQVAHDIRLDCSTRKHFRVPSVRFSQHGVNGEDGWEIVNSCPNCDGTLVKLKSTNEWNAECDGCGARLPDPVFKFRKSDYIIT</sequence>
<protein>
    <recommendedName>
        <fullName evidence="5">DUF262 domain-containing protein</fullName>
    </recommendedName>
</protein>
<dbReference type="InterPro" id="IPR011089">
    <property type="entry name" value="GmrSD_C"/>
</dbReference>
<dbReference type="EMBL" id="AOIV01000035">
    <property type="protein sequence ID" value="ELZ29007.1"/>
    <property type="molecule type" value="Genomic_DNA"/>
</dbReference>
<dbReference type="InterPro" id="IPR004919">
    <property type="entry name" value="GmrSD_N"/>
</dbReference>
<dbReference type="AlphaFoldDB" id="M0D2W8"/>
<evidence type="ECO:0000259" key="1">
    <source>
        <dbReference type="Pfam" id="PF03235"/>
    </source>
</evidence>
<dbReference type="Pfam" id="PF03235">
    <property type="entry name" value="GmrSD_N"/>
    <property type="match status" value="1"/>
</dbReference>
<dbReference type="Proteomes" id="UP000011513">
    <property type="component" value="Unassembled WGS sequence"/>
</dbReference>
<evidence type="ECO:0000259" key="2">
    <source>
        <dbReference type="Pfam" id="PF07510"/>
    </source>
</evidence>
<proteinExistence type="predicted"/>
<dbReference type="eggNOG" id="arCOG05223">
    <property type="taxonomic scope" value="Archaea"/>
</dbReference>
<accession>M0D2W8</accession>
<dbReference type="Pfam" id="PF07510">
    <property type="entry name" value="GmrSD_C"/>
    <property type="match status" value="1"/>
</dbReference>
<name>M0D2W8_HALPD</name>
<dbReference type="PANTHER" id="PTHR35149:SF1">
    <property type="entry name" value="DUF5655 DOMAIN-CONTAINING PROTEIN"/>
    <property type="match status" value="1"/>
</dbReference>
<dbReference type="InParanoid" id="M0D2W8"/>
<evidence type="ECO:0008006" key="5">
    <source>
        <dbReference type="Google" id="ProtNLM"/>
    </source>
</evidence>
<reference evidence="3 4" key="1">
    <citation type="journal article" date="2014" name="PLoS Genet.">
        <title>Phylogenetically driven sequencing of extremely halophilic archaea reveals strategies for static and dynamic osmo-response.</title>
        <authorList>
            <person name="Becker E.A."/>
            <person name="Seitzer P.M."/>
            <person name="Tritt A."/>
            <person name="Larsen D."/>
            <person name="Krusor M."/>
            <person name="Yao A.I."/>
            <person name="Wu D."/>
            <person name="Madern D."/>
            <person name="Eisen J.A."/>
            <person name="Darling A.E."/>
            <person name="Facciotti M.T."/>
        </authorList>
    </citation>
    <scope>NUCLEOTIDE SEQUENCE [LARGE SCALE GENOMIC DNA]</scope>
    <source>
        <strain evidence="3 4">JCM 14848</strain>
    </source>
</reference>
<keyword evidence="4" id="KW-1185">Reference proteome</keyword>
<gene>
    <name evidence="3" type="ORF">C474_13934</name>
</gene>
<dbReference type="PATRIC" id="fig|1227487.5.peg.2779"/>
<feature type="domain" description="GmrSD restriction endonucleases N-terminal" evidence="1">
    <location>
        <begin position="22"/>
        <end position="217"/>
    </location>
</feature>
<dbReference type="PANTHER" id="PTHR35149">
    <property type="entry name" value="SLL5132 PROTEIN"/>
    <property type="match status" value="1"/>
</dbReference>
<evidence type="ECO:0000313" key="4">
    <source>
        <dbReference type="Proteomes" id="UP000011513"/>
    </source>
</evidence>
<feature type="domain" description="GmrSD restriction endonucleases C-terminal" evidence="2">
    <location>
        <begin position="461"/>
        <end position="601"/>
    </location>
</feature>